<gene>
    <name evidence="1" type="ORF">OUZ56_029609</name>
</gene>
<comment type="caution">
    <text evidence="1">The sequence shown here is derived from an EMBL/GenBank/DDBJ whole genome shotgun (WGS) entry which is preliminary data.</text>
</comment>
<dbReference type="InterPro" id="IPR027417">
    <property type="entry name" value="P-loop_NTPase"/>
</dbReference>
<protein>
    <recommendedName>
        <fullName evidence="3">DNA helicase</fullName>
    </recommendedName>
</protein>
<evidence type="ECO:0000313" key="2">
    <source>
        <dbReference type="Proteomes" id="UP001234178"/>
    </source>
</evidence>
<evidence type="ECO:0000313" key="1">
    <source>
        <dbReference type="EMBL" id="KAK4037578.1"/>
    </source>
</evidence>
<keyword evidence="2" id="KW-1185">Reference proteome</keyword>
<dbReference type="Gene3D" id="3.40.50.300">
    <property type="entry name" value="P-loop containing nucleotide triphosphate hydrolases"/>
    <property type="match status" value="1"/>
</dbReference>
<proteinExistence type="predicted"/>
<dbReference type="Proteomes" id="UP001234178">
    <property type="component" value="Unassembled WGS sequence"/>
</dbReference>
<dbReference type="EMBL" id="JAOYFB010000040">
    <property type="protein sequence ID" value="KAK4037578.1"/>
    <property type="molecule type" value="Genomic_DNA"/>
</dbReference>
<reference evidence="1 2" key="1">
    <citation type="journal article" date="2023" name="Nucleic Acids Res.">
        <title>The hologenome of Daphnia magna reveals possible DNA methylation and microbiome-mediated evolution of the host genome.</title>
        <authorList>
            <person name="Chaturvedi A."/>
            <person name="Li X."/>
            <person name="Dhandapani V."/>
            <person name="Marshall H."/>
            <person name="Kissane S."/>
            <person name="Cuenca-Cambronero M."/>
            <person name="Asole G."/>
            <person name="Calvet F."/>
            <person name="Ruiz-Romero M."/>
            <person name="Marangio P."/>
            <person name="Guigo R."/>
            <person name="Rago D."/>
            <person name="Mirbahai L."/>
            <person name="Eastwood N."/>
            <person name="Colbourne J.K."/>
            <person name="Zhou J."/>
            <person name="Mallon E."/>
            <person name="Orsini L."/>
        </authorList>
    </citation>
    <scope>NUCLEOTIDE SEQUENCE [LARGE SCALE GENOMIC DNA]</scope>
    <source>
        <strain evidence="1">LRV0_1</strain>
    </source>
</reference>
<sequence>MRTRTADWRNCGLSPPDWLNIFDSSPQFLHGAAVCIPRIIRGCSIQYRHVQSEVVRYYLKDILSNIIIFDPETSNVNVKVGNFFRLTSEVTNTYLTVSCETETQYHTMKYLRCHPLFSLAEKLSVEQGQQLSVWRITTLICIIARNAWEEATEKLYCVCTFLLYFTREFQIPAKLHYNLRYALNLYETGWSTPSEGNQSVPALTPEQSRIVNHRIERNHLIKIVAFAGSGKTTTLLRLTERVNKENPHFRFC</sequence>
<accession>A0ABR0B7B8</accession>
<evidence type="ECO:0008006" key="3">
    <source>
        <dbReference type="Google" id="ProtNLM"/>
    </source>
</evidence>
<organism evidence="1 2">
    <name type="scientific">Daphnia magna</name>
    <dbReference type="NCBI Taxonomy" id="35525"/>
    <lineage>
        <taxon>Eukaryota</taxon>
        <taxon>Metazoa</taxon>
        <taxon>Ecdysozoa</taxon>
        <taxon>Arthropoda</taxon>
        <taxon>Crustacea</taxon>
        <taxon>Branchiopoda</taxon>
        <taxon>Diplostraca</taxon>
        <taxon>Cladocera</taxon>
        <taxon>Anomopoda</taxon>
        <taxon>Daphniidae</taxon>
        <taxon>Daphnia</taxon>
    </lineage>
</organism>
<name>A0ABR0B7B8_9CRUS</name>
<dbReference type="SUPFAM" id="SSF52540">
    <property type="entry name" value="P-loop containing nucleoside triphosphate hydrolases"/>
    <property type="match status" value="1"/>
</dbReference>